<dbReference type="EMBL" id="JACWMS010000003">
    <property type="protein sequence ID" value="MBD1321432.1"/>
    <property type="molecule type" value="Genomic_DNA"/>
</dbReference>
<protein>
    <recommendedName>
        <fullName evidence="3">Molecular chaperone Hsp90</fullName>
    </recommendedName>
</protein>
<name>A0ABR7WI28_9ACTN</name>
<dbReference type="SUPFAM" id="SSF55874">
    <property type="entry name" value="ATPase domain of HSP90 chaperone/DNA topoisomerase II/histidine kinase"/>
    <property type="match status" value="1"/>
</dbReference>
<keyword evidence="2" id="KW-1185">Reference proteome</keyword>
<organism evidence="1 2">
    <name type="scientific">Gordonia hankookensis</name>
    <dbReference type="NCBI Taxonomy" id="589403"/>
    <lineage>
        <taxon>Bacteria</taxon>
        <taxon>Bacillati</taxon>
        <taxon>Actinomycetota</taxon>
        <taxon>Actinomycetes</taxon>
        <taxon>Mycobacteriales</taxon>
        <taxon>Gordoniaceae</taxon>
        <taxon>Gordonia</taxon>
    </lineage>
</organism>
<comment type="caution">
    <text evidence="1">The sequence shown here is derived from an EMBL/GenBank/DDBJ whole genome shotgun (WGS) entry which is preliminary data.</text>
</comment>
<proteinExistence type="predicted"/>
<sequence length="927" mass="98952">MPSGVDASDLDDPFGLDELRTATLDAWRTSPTRFAEDAAAERDLVTVGYRDRLFVELAANAADAASVSGSPGRLSVWLDGRALHVANTGAPLTVDGVRSLLSLRVSAKRADLGPPSVGRFGVGFTATGTVADRIEVRSTSGSFVVDRDRTAQAARDAGVAASGSGHAPLLRLAWALDATPAPDHDTEIVLHLRDDVSADALLAAARAQAPDLLLELAGLDEIAVSGSTTTINRGKPAAHERTRRSTITGTAATDPVVRTWIEAERGGTRWLIEAGESGPRLRDKEVLRAPTPTDIELSLPARCITDLPLTPDRRHLHPNADIGTAATGHADLMAGVPAAWRPLLIPLPARARNRDDAALIEAVLGELRDSAWLPAAEGADLVPSRAVVLPDLSADLAAVLAPVLGDLAHPDVSERRHLGRLRTVGVGEIGLADIAERLVGVEREPAWWRDLYAALSPFVTTGIDADELGALPIPRADGRMNIGARGVFVADGIDIPMRWIPTVAAAARHPLVERLGAEPISIDHVLADPALAQLVDEADDDELVEVADEVFALLAADPAAAVPDRLSGLPVPDRDGELRAADELLLPDSPLASVLVDDAPFGVVSDELVRRVGPDVLRRLGVGWGFHVLVDDLPVAPDHDLPDEEHWWDTNDDPPQSLSAVRDLDLVDENRWHDALTLLATDDAVAPLLADRAGYTAWWLRHHALIDGHPLGWYRAPSDLTVEGVRDPLDHPHADMFAAALGTGDVESATDAGTVLASLGDPRRQIAAGVAGTVYASVVRACRSGLFEATELPVPQRVRTVSGETAEQAAVLDHPWLIQTMDPDTTVVLGSRVTADDAEILADILDLPTAGELARAVVRDEGVAATWTSTDAVLFAAEWGRDLGHGEVRLHEELWIRLQRNGSDSDVEVTWWVDDRGVTHLARRFPR</sequence>
<dbReference type="RefSeq" id="WP_190267954.1">
    <property type="nucleotide sequence ID" value="NZ_BAABAD010000005.1"/>
</dbReference>
<reference evidence="1 2" key="1">
    <citation type="submission" date="2020-09" db="EMBL/GenBank/DDBJ databases">
        <title>Novel species in genus Gordonia.</title>
        <authorList>
            <person name="Zhang G."/>
        </authorList>
    </citation>
    <scope>NUCLEOTIDE SEQUENCE [LARGE SCALE GENOMIC DNA]</scope>
    <source>
        <strain evidence="1 2">ON-33</strain>
    </source>
</reference>
<dbReference type="InterPro" id="IPR036890">
    <property type="entry name" value="HATPase_C_sf"/>
</dbReference>
<dbReference type="Gene3D" id="3.30.565.10">
    <property type="entry name" value="Histidine kinase-like ATPase, C-terminal domain"/>
    <property type="match status" value="1"/>
</dbReference>
<evidence type="ECO:0000313" key="1">
    <source>
        <dbReference type="EMBL" id="MBD1321432.1"/>
    </source>
</evidence>
<gene>
    <name evidence="1" type="ORF">IDF66_17735</name>
</gene>
<evidence type="ECO:0000313" key="2">
    <source>
        <dbReference type="Proteomes" id="UP000602395"/>
    </source>
</evidence>
<evidence type="ECO:0008006" key="3">
    <source>
        <dbReference type="Google" id="ProtNLM"/>
    </source>
</evidence>
<dbReference type="Proteomes" id="UP000602395">
    <property type="component" value="Unassembled WGS sequence"/>
</dbReference>
<accession>A0ABR7WI28</accession>
<dbReference type="NCBIfam" id="NF047352">
    <property type="entry name" value="P_loop_sacsin"/>
    <property type="match status" value="1"/>
</dbReference>